<evidence type="ECO:0000313" key="1">
    <source>
        <dbReference type="EMBL" id="KAF2888007.1"/>
    </source>
</evidence>
<name>A0A8K0CPN6_IGNLU</name>
<dbReference type="Proteomes" id="UP000801492">
    <property type="component" value="Unassembled WGS sequence"/>
</dbReference>
<dbReference type="EMBL" id="VTPC01080552">
    <property type="protein sequence ID" value="KAF2888007.1"/>
    <property type="molecule type" value="Genomic_DNA"/>
</dbReference>
<feature type="non-terminal residue" evidence="1">
    <location>
        <position position="1"/>
    </location>
</feature>
<accession>A0A8K0CPN6</accession>
<gene>
    <name evidence="1" type="ORF">ILUMI_18166</name>
</gene>
<proteinExistence type="predicted"/>
<evidence type="ECO:0000313" key="2">
    <source>
        <dbReference type="Proteomes" id="UP000801492"/>
    </source>
</evidence>
<keyword evidence="2" id="KW-1185">Reference proteome</keyword>
<reference evidence="1" key="1">
    <citation type="submission" date="2019-08" db="EMBL/GenBank/DDBJ databases">
        <title>The genome of the North American firefly Photinus pyralis.</title>
        <authorList>
            <consortium name="Photinus pyralis genome working group"/>
            <person name="Fallon T.R."/>
            <person name="Sander Lower S.E."/>
            <person name="Weng J.-K."/>
        </authorList>
    </citation>
    <scope>NUCLEOTIDE SEQUENCE</scope>
    <source>
        <strain evidence="1">TRF0915ILg1</strain>
        <tissue evidence="1">Whole body</tissue>
    </source>
</reference>
<comment type="caution">
    <text evidence="1">The sequence shown here is derived from an EMBL/GenBank/DDBJ whole genome shotgun (WGS) entry which is preliminary data.</text>
</comment>
<sequence length="54" mass="6041">KPGRGKSSNYLFSVNSFQHTQSVKNTLLYFHSFSGCDTTFSLSKQGKKKFGCSE</sequence>
<organism evidence="1 2">
    <name type="scientific">Ignelater luminosus</name>
    <name type="common">Cucubano</name>
    <name type="synonym">Pyrophorus luminosus</name>
    <dbReference type="NCBI Taxonomy" id="2038154"/>
    <lineage>
        <taxon>Eukaryota</taxon>
        <taxon>Metazoa</taxon>
        <taxon>Ecdysozoa</taxon>
        <taxon>Arthropoda</taxon>
        <taxon>Hexapoda</taxon>
        <taxon>Insecta</taxon>
        <taxon>Pterygota</taxon>
        <taxon>Neoptera</taxon>
        <taxon>Endopterygota</taxon>
        <taxon>Coleoptera</taxon>
        <taxon>Polyphaga</taxon>
        <taxon>Elateriformia</taxon>
        <taxon>Elateroidea</taxon>
        <taxon>Elateridae</taxon>
        <taxon>Agrypninae</taxon>
        <taxon>Pyrophorini</taxon>
        <taxon>Ignelater</taxon>
    </lineage>
</organism>
<dbReference type="AlphaFoldDB" id="A0A8K0CPN6"/>
<protein>
    <submittedName>
        <fullName evidence="1">Uncharacterized protein</fullName>
    </submittedName>
</protein>
<dbReference type="OrthoDB" id="8195485at2759"/>